<evidence type="ECO:0000313" key="13">
    <source>
        <dbReference type="EMBL" id="KAJ8934223.1"/>
    </source>
</evidence>
<comment type="caution">
    <text evidence="13">The sequence shown here is derived from an EMBL/GenBank/DDBJ whole genome shotgun (WGS) entry which is preliminary data.</text>
</comment>
<sequence length="355" mass="39548">NGKTCTTPNGESAICISIYDCQKLLDVVQTSNTEQLRFLRQSQCGYDRNPLVCCGSDNNFDSTQNSPRRLPVESRNNQIPKNDAIPNRDTCGYQFTERIYNGNDTNLDEFPWMALLEYSNSSGYRRFSCGGTIINPRYILTAAHCVTGDVLKSVGRLVNIRVGEWNIDQEIDCIPDTGTCNSPPQNLGIEESIVHPQYNNRRQDRYYDIALVRLNKKITYSTFVRPICLPLPGESSRVGEKLIVAGWGRTESAKRSAIKQKVEVPLADRSKCTSNFRSAGINLKDSQICAGGEAGKDSCTGDSGGPLMRTTINDVGQWYIEGIVSFGARCGTEGWPGIYTKVLSYLNWIYKTVKE</sequence>
<keyword evidence="3 8" id="KW-0378">Hydrolase</keyword>
<evidence type="ECO:0000256" key="8">
    <source>
        <dbReference type="RuleBase" id="RU363034"/>
    </source>
</evidence>
<dbReference type="PANTHER" id="PTHR24256">
    <property type="entry name" value="TRYPTASE-RELATED"/>
    <property type="match status" value="1"/>
</dbReference>
<dbReference type="InterPro" id="IPR051487">
    <property type="entry name" value="Ser/Thr_Proteases_Immune/Dev"/>
</dbReference>
<dbReference type="EMBL" id="JANEYF010003756">
    <property type="protein sequence ID" value="KAJ8934223.1"/>
    <property type="molecule type" value="Genomic_DNA"/>
</dbReference>
<comment type="subcellular location">
    <subcellularLocation>
        <location evidence="9">Secreted</location>
    </subcellularLocation>
</comment>
<feature type="region of interest" description="Disordered" evidence="10">
    <location>
        <begin position="63"/>
        <end position="83"/>
    </location>
</feature>
<dbReference type="GO" id="GO:0005576">
    <property type="term" value="C:extracellular region"/>
    <property type="evidence" value="ECO:0007669"/>
    <property type="project" value="UniProtKB-SubCell"/>
</dbReference>
<evidence type="ECO:0000256" key="10">
    <source>
        <dbReference type="SAM" id="MobiDB-lite"/>
    </source>
</evidence>
<keyword evidence="14" id="KW-1185">Reference proteome</keyword>
<dbReference type="FunFam" id="2.40.10.10:FF:000028">
    <property type="entry name" value="Serine protease easter"/>
    <property type="match status" value="1"/>
</dbReference>
<dbReference type="Pfam" id="PF00089">
    <property type="entry name" value="Trypsin"/>
    <property type="match status" value="1"/>
</dbReference>
<dbReference type="PRINTS" id="PR00722">
    <property type="entry name" value="CHYMOTRYPSIN"/>
</dbReference>
<organism evidence="13 14">
    <name type="scientific">Rhamnusium bicolor</name>
    <dbReference type="NCBI Taxonomy" id="1586634"/>
    <lineage>
        <taxon>Eukaryota</taxon>
        <taxon>Metazoa</taxon>
        <taxon>Ecdysozoa</taxon>
        <taxon>Arthropoda</taxon>
        <taxon>Hexapoda</taxon>
        <taxon>Insecta</taxon>
        <taxon>Pterygota</taxon>
        <taxon>Neoptera</taxon>
        <taxon>Endopterygota</taxon>
        <taxon>Coleoptera</taxon>
        <taxon>Polyphaga</taxon>
        <taxon>Cucujiformia</taxon>
        <taxon>Chrysomeloidea</taxon>
        <taxon>Cerambycidae</taxon>
        <taxon>Lepturinae</taxon>
        <taxon>Rhagiini</taxon>
        <taxon>Rhamnusium</taxon>
    </lineage>
</organism>
<accession>A0AAV8X6Q5</accession>
<dbReference type="Pfam" id="PF12032">
    <property type="entry name" value="CLIP"/>
    <property type="match status" value="1"/>
</dbReference>
<dbReference type="InterPro" id="IPR018114">
    <property type="entry name" value="TRYPSIN_HIS"/>
</dbReference>
<dbReference type="AlphaFoldDB" id="A0AAV8X6Q5"/>
<evidence type="ECO:0000256" key="5">
    <source>
        <dbReference type="ARBA" id="ARBA00023157"/>
    </source>
</evidence>
<dbReference type="FunFam" id="2.40.10.10:FF:000084">
    <property type="entry name" value="Serine protease easter"/>
    <property type="match status" value="1"/>
</dbReference>
<dbReference type="SUPFAM" id="SSF50494">
    <property type="entry name" value="Trypsin-like serine proteases"/>
    <property type="match status" value="1"/>
</dbReference>
<protein>
    <recommendedName>
        <fullName evidence="9">CLIP domain-containing serine protease</fullName>
        <ecNumber evidence="8">3.4.21.-</ecNumber>
    </recommendedName>
</protein>
<comment type="similarity">
    <text evidence="7 9">Belongs to the peptidase S1 family. CLIP subfamily.</text>
</comment>
<dbReference type="InterPro" id="IPR022700">
    <property type="entry name" value="CLIP"/>
</dbReference>
<dbReference type="Proteomes" id="UP001162156">
    <property type="component" value="Unassembled WGS sequence"/>
</dbReference>
<dbReference type="InterPro" id="IPR033116">
    <property type="entry name" value="TRYPSIN_SER"/>
</dbReference>
<evidence type="ECO:0000256" key="6">
    <source>
        <dbReference type="ARBA" id="ARBA00023180"/>
    </source>
</evidence>
<keyword evidence="6" id="KW-0325">Glycoprotein</keyword>
<dbReference type="PROSITE" id="PS00134">
    <property type="entry name" value="TRYPSIN_HIS"/>
    <property type="match status" value="1"/>
</dbReference>
<evidence type="ECO:0000256" key="9">
    <source>
        <dbReference type="RuleBase" id="RU366078"/>
    </source>
</evidence>
<proteinExistence type="inferred from homology"/>
<evidence type="ECO:0000313" key="14">
    <source>
        <dbReference type="Proteomes" id="UP001162156"/>
    </source>
</evidence>
<evidence type="ECO:0000256" key="7">
    <source>
        <dbReference type="ARBA" id="ARBA00024195"/>
    </source>
</evidence>
<evidence type="ECO:0000256" key="3">
    <source>
        <dbReference type="ARBA" id="ARBA00022801"/>
    </source>
</evidence>
<keyword evidence="5" id="KW-1015">Disulfide bond</keyword>
<dbReference type="GO" id="GO:0006508">
    <property type="term" value="P:proteolysis"/>
    <property type="evidence" value="ECO:0007669"/>
    <property type="project" value="UniProtKB-KW"/>
</dbReference>
<keyword evidence="4 8" id="KW-0720">Serine protease</keyword>
<dbReference type="InterPro" id="IPR043504">
    <property type="entry name" value="Peptidase_S1_PA_chymotrypsin"/>
</dbReference>
<feature type="domain" description="Clip" evidence="12">
    <location>
        <begin position="4"/>
        <end position="54"/>
    </location>
</feature>
<dbReference type="SMART" id="SM00680">
    <property type="entry name" value="CLIP"/>
    <property type="match status" value="1"/>
</dbReference>
<dbReference type="InterPro" id="IPR009003">
    <property type="entry name" value="Peptidase_S1_PA"/>
</dbReference>
<evidence type="ECO:0000256" key="2">
    <source>
        <dbReference type="ARBA" id="ARBA00022729"/>
    </source>
</evidence>
<dbReference type="SMART" id="SM00020">
    <property type="entry name" value="Tryp_SPc"/>
    <property type="match status" value="1"/>
</dbReference>
<dbReference type="PROSITE" id="PS50240">
    <property type="entry name" value="TRYPSIN_DOM"/>
    <property type="match status" value="1"/>
</dbReference>
<dbReference type="GO" id="GO:0004252">
    <property type="term" value="F:serine-type endopeptidase activity"/>
    <property type="evidence" value="ECO:0007669"/>
    <property type="project" value="UniProtKB-UniRule"/>
</dbReference>
<dbReference type="InterPro" id="IPR001254">
    <property type="entry name" value="Trypsin_dom"/>
</dbReference>
<keyword evidence="2" id="KW-0732">Signal</keyword>
<dbReference type="Gene3D" id="3.30.1640.30">
    <property type="match status" value="1"/>
</dbReference>
<evidence type="ECO:0000259" key="12">
    <source>
        <dbReference type="PROSITE" id="PS51888"/>
    </source>
</evidence>
<dbReference type="InterPro" id="IPR001314">
    <property type="entry name" value="Peptidase_S1A"/>
</dbReference>
<evidence type="ECO:0000256" key="4">
    <source>
        <dbReference type="ARBA" id="ARBA00022825"/>
    </source>
</evidence>
<keyword evidence="1 8" id="KW-0645">Protease</keyword>
<evidence type="ECO:0000259" key="11">
    <source>
        <dbReference type="PROSITE" id="PS50240"/>
    </source>
</evidence>
<dbReference type="EC" id="3.4.21.-" evidence="8"/>
<dbReference type="PROSITE" id="PS00135">
    <property type="entry name" value="TRYPSIN_SER"/>
    <property type="match status" value="1"/>
</dbReference>
<dbReference type="InterPro" id="IPR038565">
    <property type="entry name" value="CLIP_sf"/>
</dbReference>
<reference evidence="13" key="1">
    <citation type="journal article" date="2023" name="Insect Mol. Biol.">
        <title>Genome sequencing provides insights into the evolution of gene families encoding plant cell wall-degrading enzymes in longhorned beetles.</title>
        <authorList>
            <person name="Shin N.R."/>
            <person name="Okamura Y."/>
            <person name="Kirsch R."/>
            <person name="Pauchet Y."/>
        </authorList>
    </citation>
    <scope>NUCLEOTIDE SEQUENCE</scope>
    <source>
        <strain evidence="13">RBIC_L_NR</strain>
    </source>
</reference>
<feature type="domain" description="Peptidase S1" evidence="11">
    <location>
        <begin position="99"/>
        <end position="354"/>
    </location>
</feature>
<keyword evidence="9" id="KW-0964">Secreted</keyword>
<evidence type="ECO:0000256" key="1">
    <source>
        <dbReference type="ARBA" id="ARBA00022670"/>
    </source>
</evidence>
<dbReference type="PROSITE" id="PS51888">
    <property type="entry name" value="CLIP"/>
    <property type="match status" value="1"/>
</dbReference>
<name>A0AAV8X6Q5_9CUCU</name>
<feature type="non-terminal residue" evidence="13">
    <location>
        <position position="1"/>
    </location>
</feature>
<dbReference type="CDD" id="cd00190">
    <property type="entry name" value="Tryp_SPc"/>
    <property type="match status" value="1"/>
</dbReference>
<dbReference type="Gene3D" id="2.40.10.10">
    <property type="entry name" value="Trypsin-like serine proteases"/>
    <property type="match status" value="2"/>
</dbReference>
<gene>
    <name evidence="13" type="ORF">NQ314_013501</name>
</gene>
<comment type="domain">
    <text evidence="9">The clip domain consists of 35-55 residues which are 'knitted' together usually by 3 conserved disulfide bonds forming a clip-like compact structure.</text>
</comment>